<evidence type="ECO:0000256" key="1">
    <source>
        <dbReference type="SAM" id="Phobius"/>
    </source>
</evidence>
<dbReference type="EMBL" id="CAFBOL010000008">
    <property type="protein sequence ID" value="CAB4976801.1"/>
    <property type="molecule type" value="Genomic_DNA"/>
</dbReference>
<name>A0A6J6YEQ0_9ZZZZ</name>
<dbReference type="InterPro" id="IPR001509">
    <property type="entry name" value="Epimerase_deHydtase"/>
</dbReference>
<dbReference type="Pfam" id="PF01370">
    <property type="entry name" value="Epimerase"/>
    <property type="match status" value="1"/>
</dbReference>
<evidence type="ECO:0000313" key="7">
    <source>
        <dbReference type="EMBL" id="CAB4976801.1"/>
    </source>
</evidence>
<dbReference type="EMBL" id="CAEZYF010000006">
    <property type="protein sequence ID" value="CAB4720239.1"/>
    <property type="molecule type" value="Genomic_DNA"/>
</dbReference>
<reference evidence="5" key="1">
    <citation type="submission" date="2020-05" db="EMBL/GenBank/DDBJ databases">
        <authorList>
            <person name="Chiriac C."/>
            <person name="Salcher M."/>
            <person name="Ghai R."/>
            <person name="Kavagutti S V."/>
        </authorList>
    </citation>
    <scope>NUCLEOTIDE SEQUENCE</scope>
</reference>
<sequence>MTATTTIAAPVWVGDGSSGLGSRVLRLLANSDTVRAGKAAGCDVMVWLAAADADARAAHHESALAGLTAALSECADATHVVLVSSAMVYGAWANNPVPLTEDALLRPDVEFPFARQLGAAEQLVDEWRCARPGRSTTVLRPAVAMAADGTSRLASALAAGMGQRVGAADPPAQFLHLDDLASAVLLSVEQRLDGAYNVAPDGWIEGERVRALAGAVPRVHLPDRVNEFVNNLRWRFQRGPIPPGLRSYTRWPWLVANDRLKDAGWRPTVTNEQAYVEGTEAKWWTMVSPKRRQEIALAGLGAAILAVAILIIRGVRRANARRR</sequence>
<evidence type="ECO:0000313" key="6">
    <source>
        <dbReference type="EMBL" id="CAB4928812.1"/>
    </source>
</evidence>
<evidence type="ECO:0000259" key="2">
    <source>
        <dbReference type="Pfam" id="PF01370"/>
    </source>
</evidence>
<proteinExistence type="predicted"/>
<keyword evidence="1" id="KW-0812">Transmembrane</keyword>
<keyword evidence="1" id="KW-0472">Membrane</keyword>
<dbReference type="EMBL" id="CAESGF010000006">
    <property type="protein sequence ID" value="CAB4363571.1"/>
    <property type="molecule type" value="Genomic_DNA"/>
</dbReference>
<protein>
    <submittedName>
        <fullName evidence="5">Unannotated protein</fullName>
    </submittedName>
</protein>
<organism evidence="5">
    <name type="scientific">freshwater metagenome</name>
    <dbReference type="NCBI Taxonomy" id="449393"/>
    <lineage>
        <taxon>unclassified sequences</taxon>
        <taxon>metagenomes</taxon>
        <taxon>ecological metagenomes</taxon>
    </lineage>
</organism>
<feature type="transmembrane region" description="Helical" evidence="1">
    <location>
        <begin position="295"/>
        <end position="315"/>
    </location>
</feature>
<feature type="domain" description="NAD-dependent epimerase/dehydratase" evidence="2">
    <location>
        <begin position="27"/>
        <end position="199"/>
    </location>
</feature>
<gene>
    <name evidence="4" type="ORF">UFOPK2656_01277</name>
    <name evidence="5" type="ORF">UFOPK3099_00535</name>
    <name evidence="6" type="ORF">UFOPK3651_01338</name>
    <name evidence="7" type="ORF">UFOPK3931_00545</name>
    <name evidence="3" type="ORF">UFOPK4189_01351</name>
</gene>
<dbReference type="SUPFAM" id="SSF51735">
    <property type="entry name" value="NAD(P)-binding Rossmann-fold domains"/>
    <property type="match status" value="1"/>
</dbReference>
<dbReference type="AlphaFoldDB" id="A0A6J6YEQ0"/>
<dbReference type="EMBL" id="CAFAAV010000026">
    <property type="protein sequence ID" value="CAB4807931.1"/>
    <property type="molecule type" value="Genomic_DNA"/>
</dbReference>
<dbReference type="Gene3D" id="3.40.50.720">
    <property type="entry name" value="NAD(P)-binding Rossmann-like Domain"/>
    <property type="match status" value="1"/>
</dbReference>
<accession>A0A6J6YEQ0</accession>
<dbReference type="EMBL" id="CAFBMT010000006">
    <property type="protein sequence ID" value="CAB4928812.1"/>
    <property type="molecule type" value="Genomic_DNA"/>
</dbReference>
<evidence type="ECO:0000313" key="4">
    <source>
        <dbReference type="EMBL" id="CAB4720239.1"/>
    </source>
</evidence>
<evidence type="ECO:0000313" key="3">
    <source>
        <dbReference type="EMBL" id="CAB4363571.1"/>
    </source>
</evidence>
<keyword evidence="1" id="KW-1133">Transmembrane helix</keyword>
<dbReference type="InterPro" id="IPR036291">
    <property type="entry name" value="NAD(P)-bd_dom_sf"/>
</dbReference>
<evidence type="ECO:0000313" key="5">
    <source>
        <dbReference type="EMBL" id="CAB4807931.1"/>
    </source>
</evidence>